<evidence type="ECO:0000256" key="6">
    <source>
        <dbReference type="ARBA" id="ARBA00042755"/>
    </source>
</evidence>
<dbReference type="GO" id="GO:0050218">
    <property type="term" value="F:propionate-CoA ligase activity"/>
    <property type="evidence" value="ECO:0007669"/>
    <property type="project" value="TreeGrafter"/>
</dbReference>
<evidence type="ECO:0000313" key="11">
    <source>
        <dbReference type="Proteomes" id="UP001274896"/>
    </source>
</evidence>
<evidence type="ECO:0000256" key="7">
    <source>
        <dbReference type="ARBA" id="ARBA00047935"/>
    </source>
</evidence>
<evidence type="ECO:0000256" key="2">
    <source>
        <dbReference type="ARBA" id="ARBA00012180"/>
    </source>
</evidence>
<dbReference type="Gene3D" id="3.40.50.12780">
    <property type="entry name" value="N-terminal domain of ligase-like"/>
    <property type="match status" value="1"/>
</dbReference>
<dbReference type="Proteomes" id="UP001274896">
    <property type="component" value="Unassembled WGS sequence"/>
</dbReference>
<dbReference type="GO" id="GO:0006629">
    <property type="term" value="P:lipid metabolic process"/>
    <property type="evidence" value="ECO:0007669"/>
    <property type="project" value="UniProtKB-KW"/>
</dbReference>
<dbReference type="Pfam" id="PF00078">
    <property type="entry name" value="RVT_1"/>
    <property type="match status" value="1"/>
</dbReference>
<dbReference type="EMBL" id="JAUCMX010000018">
    <property type="protein sequence ID" value="KAK3517444.1"/>
    <property type="molecule type" value="Genomic_DNA"/>
</dbReference>
<comment type="catalytic activity">
    <reaction evidence="7">
        <text>butanoate + ATP + CoA = butanoyl-CoA + AMP + diphosphate</text>
        <dbReference type="Rhea" id="RHEA:46172"/>
        <dbReference type="ChEBI" id="CHEBI:17968"/>
        <dbReference type="ChEBI" id="CHEBI:30616"/>
        <dbReference type="ChEBI" id="CHEBI:33019"/>
        <dbReference type="ChEBI" id="CHEBI:57287"/>
        <dbReference type="ChEBI" id="CHEBI:57371"/>
        <dbReference type="ChEBI" id="CHEBI:456215"/>
    </reaction>
    <physiologicalReaction direction="left-to-right" evidence="7">
        <dbReference type="Rhea" id="RHEA:46173"/>
    </physiologicalReaction>
</comment>
<dbReference type="InterPro" id="IPR043128">
    <property type="entry name" value="Rev_trsase/Diguanyl_cyclase"/>
</dbReference>
<dbReference type="InterPro" id="IPR036691">
    <property type="entry name" value="Endo/exonu/phosph_ase_sf"/>
</dbReference>
<feature type="domain" description="Reverse transcriptase" evidence="9">
    <location>
        <begin position="603"/>
        <end position="862"/>
    </location>
</feature>
<feature type="coiled-coil region" evidence="8">
    <location>
        <begin position="1"/>
        <end position="28"/>
    </location>
</feature>
<dbReference type="SUPFAM" id="SSF56219">
    <property type="entry name" value="DNase I-like"/>
    <property type="match status" value="1"/>
</dbReference>
<evidence type="ECO:0000256" key="4">
    <source>
        <dbReference type="ARBA" id="ARBA00023098"/>
    </source>
</evidence>
<dbReference type="PANTHER" id="PTHR43347:SF3">
    <property type="entry name" value="ACYL-COA SYNTHETASE SHORT-CHAIN FAMILY MEMBER 3, MITOCHONDRIAL"/>
    <property type="match status" value="1"/>
</dbReference>
<dbReference type="GO" id="GO:0004523">
    <property type="term" value="F:RNA-DNA hybrid ribonuclease activity"/>
    <property type="evidence" value="ECO:0007669"/>
    <property type="project" value="UniProtKB-EC"/>
</dbReference>
<dbReference type="InterPro" id="IPR005135">
    <property type="entry name" value="Endo/exonuclease/phosphatase"/>
</dbReference>
<keyword evidence="4" id="KW-0443">Lipid metabolism</keyword>
<comment type="similarity">
    <text evidence="1">Belongs to the beta type-B retroviral polymerase family. HERV class-II K(HML-2) pol subfamily.</text>
</comment>
<evidence type="ECO:0000256" key="3">
    <source>
        <dbReference type="ARBA" id="ARBA00013275"/>
    </source>
</evidence>
<gene>
    <name evidence="10" type="ORF">QTP70_011078</name>
</gene>
<keyword evidence="11" id="KW-1185">Reference proteome</keyword>
<dbReference type="PROSITE" id="PS50878">
    <property type="entry name" value="RT_POL"/>
    <property type="match status" value="1"/>
</dbReference>
<dbReference type="GO" id="GO:0005759">
    <property type="term" value="C:mitochondrial matrix"/>
    <property type="evidence" value="ECO:0007669"/>
    <property type="project" value="TreeGrafter"/>
</dbReference>
<dbReference type="InterPro" id="IPR042099">
    <property type="entry name" value="ANL_N_sf"/>
</dbReference>
<dbReference type="CDD" id="cd09076">
    <property type="entry name" value="L1-EN"/>
    <property type="match status" value="1"/>
</dbReference>
<dbReference type="Gene3D" id="3.60.10.10">
    <property type="entry name" value="Endonuclease/exonuclease/phosphatase"/>
    <property type="match status" value="1"/>
</dbReference>
<dbReference type="PANTHER" id="PTHR43347">
    <property type="entry name" value="ACYL-COA SYNTHETASE"/>
    <property type="match status" value="1"/>
</dbReference>
<dbReference type="EC" id="6.2.1.1" evidence="3"/>
<dbReference type="InterPro" id="IPR000477">
    <property type="entry name" value="RT_dom"/>
</dbReference>
<dbReference type="Pfam" id="PF03372">
    <property type="entry name" value="Exo_endo_phos"/>
    <property type="match status" value="1"/>
</dbReference>
<evidence type="ECO:0000313" key="10">
    <source>
        <dbReference type="EMBL" id="KAK3517444.1"/>
    </source>
</evidence>
<accession>A0AAE0URI2</accession>
<dbReference type="InterPro" id="IPR043502">
    <property type="entry name" value="DNA/RNA_pol_sf"/>
</dbReference>
<organism evidence="10 11">
    <name type="scientific">Hemibagrus guttatus</name>
    <dbReference type="NCBI Taxonomy" id="175788"/>
    <lineage>
        <taxon>Eukaryota</taxon>
        <taxon>Metazoa</taxon>
        <taxon>Chordata</taxon>
        <taxon>Craniata</taxon>
        <taxon>Vertebrata</taxon>
        <taxon>Euteleostomi</taxon>
        <taxon>Actinopterygii</taxon>
        <taxon>Neopterygii</taxon>
        <taxon>Teleostei</taxon>
        <taxon>Ostariophysi</taxon>
        <taxon>Siluriformes</taxon>
        <taxon>Bagridae</taxon>
        <taxon>Hemibagrus</taxon>
    </lineage>
</organism>
<evidence type="ECO:0000256" key="1">
    <source>
        <dbReference type="ARBA" id="ARBA00010879"/>
    </source>
</evidence>
<dbReference type="SUPFAM" id="SSF56672">
    <property type="entry name" value="DNA/RNA polymerases"/>
    <property type="match status" value="1"/>
</dbReference>
<name>A0AAE0URI2_9TELE</name>
<dbReference type="EC" id="3.1.26.4" evidence="2"/>
<evidence type="ECO:0000256" key="5">
    <source>
        <dbReference type="ARBA" id="ARBA00040004"/>
    </source>
</evidence>
<dbReference type="AlphaFoldDB" id="A0AAE0URI2"/>
<dbReference type="CDD" id="cd01650">
    <property type="entry name" value="RT_nLTR_like"/>
    <property type="match status" value="1"/>
</dbReference>
<dbReference type="InterPro" id="IPR000873">
    <property type="entry name" value="AMP-dep_synth/lig_dom"/>
</dbReference>
<protein>
    <recommendedName>
        <fullName evidence="5">Acyl-CoA synthetase short-chain family member 3, mitochondrial</fullName>
        <ecNumber evidence="2">3.1.26.4</ecNumber>
        <ecNumber evidence="3">6.2.1.1</ecNumber>
    </recommendedName>
    <alternativeName>
        <fullName evidence="6">Acetate--CoA ligase 3</fullName>
    </alternativeName>
</protein>
<dbReference type="GO" id="GO:0003987">
    <property type="term" value="F:acetate-CoA ligase activity"/>
    <property type="evidence" value="ECO:0007669"/>
    <property type="project" value="UniProtKB-EC"/>
</dbReference>
<keyword evidence="8" id="KW-0175">Coiled coil</keyword>
<feature type="coiled-coil region" evidence="8">
    <location>
        <begin position="437"/>
        <end position="471"/>
    </location>
</feature>
<dbReference type="SUPFAM" id="SSF56801">
    <property type="entry name" value="Acetyl-CoA synthetase-like"/>
    <property type="match status" value="1"/>
</dbReference>
<dbReference type="PROSITE" id="PS00455">
    <property type="entry name" value="AMP_BINDING"/>
    <property type="match status" value="1"/>
</dbReference>
<proteinExistence type="inferred from homology"/>
<sequence length="1248" mass="144112">MDRTEENRQEYKELQRRVKREVSKAKQKAYDELYTRLDTREGEKDLYSTNFIPDRSRPGLTTTAIGAVDLQGAGGNWATVGRRSRGGRRVRRQREKRKGKSVGLRIGTLNVGTMTGKGRELADMMERRKVDILCVQETRWKGSKARSIGAGFKLFYYGVDSKRNGVGVVLKEEFVRNVLKVKRVSDRVMSLKLEIEGVMLNVVSGYAPQVGCELEEKERFWSELDEVMESIPTGERVVIGADFNGIVGEGNTGDEEVMGKFGVKERNLEGQMVVGFAKRMDMAVVNTYFQKREEHRVTYKSGGRRTQVDYILCRRGNLKEISDCKVVVGESVARQHRMVVCRMTLLVCKKKRSKIEIEKKTKWWKLKKEECCEEFRQKLRQALGGQVVLPDDWETTAEVIRETGRKVLGVSSGRRKEDKETWWWNEEVQDSIQRKRLAKKKWDMDRTEENRQEYKELQNRVKREVSKAKQKAYDELYTRLDTREGEKDLYRLARQRDRDGKDVQQVRVIKDRDGRVLTSEESVQRRWKEYFEELMNEENEREKRVEGVNSVEQEVDKIRKDEVRKALKRMKSGKAVGPDDILVEVWKCLGEAAVEFLTSLFNRVLESERMPEEWRRSVLVPIFKNKGDVQSCSNYRGIKLMSHTMKLWERVVEARLRKVVEICEQQYGFMPRKSTTDAIFALRILMEKYRDGQMELHCVCVDLEKAYDRVPREELWYCMRKSGVAEKYVRVVQDMYERSRTVVRCAVGQTEEFKVEVGLHQGSALSSFLFAMVMDQLSEEVRQESPWTMMFADDIVICSESREQVEENLERWRFALERRGMKVSGSKTEYMCVNEREGSGTVRLQGEEVKKVQEFKYLGSTVQSNGECGKEVKKRVQAGWNGWRKVWGVLCDQKISARIKGKVYRTVVRAAMLYGLETVSLRKRQESELEVAELKMLRFSLGVTRLDRIRNEYIRGTAHVGRLGDKVREARLRWFGHVQRRDSEYIGRRMLDMELPGRRQRGRPKRRFVGGELNMCYNAVDRHVEAGRGDQTAVIHDSPVTQSKQSISYKELLDQVSKLAGVLVKHGVKKGDMVVIYMPMVPQAMITMLACARIGAPHSLIFGGFASKELSVRIDHAKPKLLVTASFGIEPGRRVDYIPLVEKALELSSHKPDKVLIYSRPGMEKVHTHPELSLDWDEEMSSARPHDCVSVPARHPLYVLYTSGTTGTPKGVVRDTGGYAVMLNWTMSNIYGLNPGEVSLSFLTHTSC</sequence>
<dbReference type="Pfam" id="PF00501">
    <property type="entry name" value="AMP-binding"/>
    <property type="match status" value="1"/>
</dbReference>
<dbReference type="Gene3D" id="3.30.70.270">
    <property type="match status" value="1"/>
</dbReference>
<evidence type="ECO:0000256" key="8">
    <source>
        <dbReference type="SAM" id="Coils"/>
    </source>
</evidence>
<evidence type="ECO:0000259" key="9">
    <source>
        <dbReference type="PROSITE" id="PS50878"/>
    </source>
</evidence>
<dbReference type="InterPro" id="IPR020845">
    <property type="entry name" value="AMP-binding_CS"/>
</dbReference>
<comment type="caution">
    <text evidence="10">The sequence shown here is derived from an EMBL/GenBank/DDBJ whole genome shotgun (WGS) entry which is preliminary data.</text>
</comment>
<reference evidence="10" key="1">
    <citation type="submission" date="2023-06" db="EMBL/GenBank/DDBJ databases">
        <title>Male Hemibagrus guttatus genome.</title>
        <authorList>
            <person name="Bian C."/>
        </authorList>
    </citation>
    <scope>NUCLEOTIDE SEQUENCE</scope>
    <source>
        <strain evidence="10">Male_cb2023</strain>
        <tissue evidence="10">Muscle</tissue>
    </source>
</reference>